<dbReference type="EMBL" id="JBBKZS010000010">
    <property type="protein sequence ID" value="MEJ8857269.1"/>
    <property type="molecule type" value="Genomic_DNA"/>
</dbReference>
<keyword evidence="3" id="KW-1185">Reference proteome</keyword>
<feature type="chain" id="PRO_5047142377" description="Lipoprotein" evidence="1">
    <location>
        <begin position="18"/>
        <end position="75"/>
    </location>
</feature>
<evidence type="ECO:0000256" key="1">
    <source>
        <dbReference type="SAM" id="SignalP"/>
    </source>
</evidence>
<reference evidence="2 3" key="1">
    <citation type="submission" date="2024-03" db="EMBL/GenBank/DDBJ databases">
        <title>Novel species of the genus Variovorax.</title>
        <authorList>
            <person name="Liu Q."/>
            <person name="Xin Y.-H."/>
        </authorList>
    </citation>
    <scope>NUCLEOTIDE SEQUENCE [LARGE SCALE GENOMIC DNA]</scope>
    <source>
        <strain evidence="2 3">KACC 18901</strain>
    </source>
</reference>
<gene>
    <name evidence="2" type="ORF">WKW79_22020</name>
</gene>
<feature type="signal peptide" evidence="1">
    <location>
        <begin position="1"/>
        <end position="17"/>
    </location>
</feature>
<evidence type="ECO:0000313" key="2">
    <source>
        <dbReference type="EMBL" id="MEJ8857269.1"/>
    </source>
</evidence>
<evidence type="ECO:0000313" key="3">
    <source>
        <dbReference type="Proteomes" id="UP001367030"/>
    </source>
</evidence>
<proteinExistence type="predicted"/>
<keyword evidence="1" id="KW-0732">Signal</keyword>
<dbReference type="PROSITE" id="PS51257">
    <property type="entry name" value="PROKAR_LIPOPROTEIN"/>
    <property type="match status" value="1"/>
</dbReference>
<comment type="caution">
    <text evidence="2">The sequence shown here is derived from an EMBL/GenBank/DDBJ whole genome shotgun (WGS) entry which is preliminary data.</text>
</comment>
<sequence>MPRSATRCLALAMVVVAAGCASGPAPRVTRMGDGVFTSPSMQEAEAYCRNFGAPMRLTNPKLKPAPGTDVSFRCD</sequence>
<name>A0ABU8XDY4_9BURK</name>
<dbReference type="Proteomes" id="UP001367030">
    <property type="component" value="Unassembled WGS sequence"/>
</dbReference>
<organism evidence="2 3">
    <name type="scientific">Variovorax robiniae</name>
    <dbReference type="NCBI Taxonomy" id="1836199"/>
    <lineage>
        <taxon>Bacteria</taxon>
        <taxon>Pseudomonadati</taxon>
        <taxon>Pseudomonadota</taxon>
        <taxon>Betaproteobacteria</taxon>
        <taxon>Burkholderiales</taxon>
        <taxon>Comamonadaceae</taxon>
        <taxon>Variovorax</taxon>
    </lineage>
</organism>
<dbReference type="RefSeq" id="WP_340337343.1">
    <property type="nucleotide sequence ID" value="NZ_JBBKZS010000010.1"/>
</dbReference>
<protein>
    <recommendedName>
        <fullName evidence="4">Lipoprotein</fullName>
    </recommendedName>
</protein>
<accession>A0ABU8XDY4</accession>
<evidence type="ECO:0008006" key="4">
    <source>
        <dbReference type="Google" id="ProtNLM"/>
    </source>
</evidence>